<accession>A0ABW0LE44</accession>
<comment type="caution">
    <text evidence="2">The sequence shown here is derived from an EMBL/GenBank/DDBJ whole genome shotgun (WGS) entry which is preliminary data.</text>
</comment>
<dbReference type="InterPro" id="IPR039069">
    <property type="entry name" value="CE7"/>
</dbReference>
<dbReference type="EMBL" id="JBHSMC010000003">
    <property type="protein sequence ID" value="MFC5464084.1"/>
    <property type="molecule type" value="Genomic_DNA"/>
</dbReference>
<organism evidence="2 3">
    <name type="scientific">Lederbergia graminis</name>
    <dbReference type="NCBI Taxonomy" id="735518"/>
    <lineage>
        <taxon>Bacteria</taxon>
        <taxon>Bacillati</taxon>
        <taxon>Bacillota</taxon>
        <taxon>Bacilli</taxon>
        <taxon>Bacillales</taxon>
        <taxon>Bacillaceae</taxon>
        <taxon>Lederbergia</taxon>
    </lineage>
</organism>
<evidence type="ECO:0000313" key="3">
    <source>
        <dbReference type="Proteomes" id="UP001596147"/>
    </source>
</evidence>
<evidence type="ECO:0000259" key="1">
    <source>
        <dbReference type="Pfam" id="PF05448"/>
    </source>
</evidence>
<dbReference type="Pfam" id="PF05448">
    <property type="entry name" value="AXE1"/>
    <property type="match status" value="1"/>
</dbReference>
<dbReference type="InterPro" id="IPR008391">
    <property type="entry name" value="AXE1_dom"/>
</dbReference>
<gene>
    <name evidence="2" type="ORF">ACFPM4_04855</name>
</gene>
<dbReference type="PANTHER" id="PTHR40111:SF1">
    <property type="entry name" value="CEPHALOSPORIN-C DEACETYLASE"/>
    <property type="match status" value="1"/>
</dbReference>
<dbReference type="Proteomes" id="UP001596147">
    <property type="component" value="Unassembled WGS sequence"/>
</dbReference>
<evidence type="ECO:0000313" key="2">
    <source>
        <dbReference type="EMBL" id="MFC5464084.1"/>
    </source>
</evidence>
<keyword evidence="3" id="KW-1185">Reference proteome</keyword>
<reference evidence="3" key="1">
    <citation type="journal article" date="2019" name="Int. J. Syst. Evol. Microbiol.">
        <title>The Global Catalogue of Microorganisms (GCM) 10K type strain sequencing project: providing services to taxonomists for standard genome sequencing and annotation.</title>
        <authorList>
            <consortium name="The Broad Institute Genomics Platform"/>
            <consortium name="The Broad Institute Genome Sequencing Center for Infectious Disease"/>
            <person name="Wu L."/>
            <person name="Ma J."/>
        </authorList>
    </citation>
    <scope>NUCLEOTIDE SEQUENCE [LARGE SCALE GENOMIC DNA]</scope>
    <source>
        <strain evidence="3">CGMCC 1.12237</strain>
    </source>
</reference>
<feature type="domain" description="Acetyl xylan esterase" evidence="1">
    <location>
        <begin position="1"/>
        <end position="311"/>
    </location>
</feature>
<dbReference type="PANTHER" id="PTHR40111">
    <property type="entry name" value="CEPHALOSPORIN-C DEACETYLASE"/>
    <property type="match status" value="1"/>
</dbReference>
<dbReference type="InterPro" id="IPR029058">
    <property type="entry name" value="AB_hydrolase_fold"/>
</dbReference>
<dbReference type="Gene3D" id="3.40.50.1820">
    <property type="entry name" value="alpha/beta hydrolase"/>
    <property type="match status" value="1"/>
</dbReference>
<dbReference type="SUPFAM" id="SSF53474">
    <property type="entry name" value="alpha/beta-Hydrolases"/>
    <property type="match status" value="1"/>
</dbReference>
<dbReference type="RefSeq" id="WP_382348387.1">
    <property type="nucleotide sequence ID" value="NZ_JBHSMC010000003.1"/>
</dbReference>
<protein>
    <submittedName>
        <fullName evidence="2">Acetylxylan esterase</fullName>
    </submittedName>
</protein>
<sequence length="315" mass="36281">MKFVDEKVSDLESYEADITRQPDHWDFWEQTIQFARSKPLNEQLQKLDYPIKQIDVYDLSYHGFDETPIKAHYILPKNIVGKIPCLIFFHGYGGHKGSISDYMKWTIQGYAVIAVDARGHGETGDYSNYSTEEMGSWVTKGILNKEEYYYRKVYMDSVRAIDFACSREEVDSERIAIIGASFGGGITLAVAALDDRPKLAIADVPNMSNIELAIREKFEGSLTFVDRFLDRHPEHVERVFNTLSYFDNLNLCEQIKCKVRVSVGLKDPICPPKSIYGVYNQIKSEKSMIVYPFSEHHVHHVEHVDNMLQYVNENL</sequence>
<name>A0ABW0LE44_9BACI</name>
<proteinExistence type="predicted"/>